<evidence type="ECO:0000256" key="1">
    <source>
        <dbReference type="ARBA" id="ARBA00022612"/>
    </source>
</evidence>
<evidence type="ECO:0000259" key="2">
    <source>
        <dbReference type="Pfam" id="PF17289"/>
    </source>
</evidence>
<dbReference type="InterPro" id="IPR035421">
    <property type="entry name" value="Terminase_6C"/>
</dbReference>
<reference evidence="3 4" key="1">
    <citation type="journal article" date="2016" name="Environ. Microbiol.">
        <title>New Methyloceanibacter diversity from North Sea sediments includes methanotroph containing solely the soluble methane monooxygenase.</title>
        <authorList>
            <person name="Vekeman B."/>
            <person name="Kerckhof F.M."/>
            <person name="Cremers G."/>
            <person name="de Vos P."/>
            <person name="Vandamme P."/>
            <person name="Boon N."/>
            <person name="Op den Camp H.J."/>
            <person name="Heylen K."/>
        </authorList>
    </citation>
    <scope>NUCLEOTIDE SEQUENCE [LARGE SCALE GENOMIC DNA]</scope>
    <source>
        <strain evidence="3 4">R-67177</strain>
    </source>
</reference>
<sequence>MVKREWIRWYDRPPERTSKTKILLSIDPASKDGPHNSYSALATIQVEGDDYYVRDMVRGRFDFPVLREKTLALAERYKPTAILIEDTSSGTGLAQELRRKGLYRIKAVPVERDKVTRLFVQTAKFEAGRVHLPKDASYLSTFSPNSSPFLMARTMTRSTASRRRSPTSFRPTRSTTSSFGVDYFAAASKGRGQLTPALLFAAKSARLFAAKSARVAGGCAPPCRLERRRRLDPAFRQNASSRTLFGNRYGRR</sequence>
<dbReference type="Pfam" id="PF17289">
    <property type="entry name" value="Terminase_6C"/>
    <property type="match status" value="1"/>
</dbReference>
<feature type="domain" description="Terminase large subunit gp17-like C-terminal" evidence="2">
    <location>
        <begin position="25"/>
        <end position="136"/>
    </location>
</feature>
<comment type="caution">
    <text evidence="3">The sequence shown here is derived from an EMBL/GenBank/DDBJ whole genome shotgun (WGS) entry which is preliminary data.</text>
</comment>
<dbReference type="EMBL" id="LPWD01000423">
    <property type="protein sequence ID" value="ODS01869.1"/>
    <property type="molecule type" value="Genomic_DNA"/>
</dbReference>
<dbReference type="Gene3D" id="3.30.420.240">
    <property type="match status" value="1"/>
</dbReference>
<organism evidence="3 4">
    <name type="scientific">Methyloceanibacter marginalis</name>
    <dbReference type="NCBI Taxonomy" id="1774971"/>
    <lineage>
        <taxon>Bacteria</taxon>
        <taxon>Pseudomonadati</taxon>
        <taxon>Pseudomonadota</taxon>
        <taxon>Alphaproteobacteria</taxon>
        <taxon>Hyphomicrobiales</taxon>
        <taxon>Hyphomicrobiaceae</taxon>
        <taxon>Methyloceanibacter</taxon>
    </lineage>
</organism>
<dbReference type="Proteomes" id="UP000095042">
    <property type="component" value="Unassembled WGS sequence"/>
</dbReference>
<protein>
    <recommendedName>
        <fullName evidence="2">Terminase large subunit gp17-like C-terminal domain-containing protein</fullName>
    </recommendedName>
</protein>
<name>A0A1E3W7T6_9HYPH</name>
<gene>
    <name evidence="3" type="ORF">AUC71_02970</name>
</gene>
<keyword evidence="4" id="KW-1185">Reference proteome</keyword>
<evidence type="ECO:0000313" key="3">
    <source>
        <dbReference type="EMBL" id="ODS01869.1"/>
    </source>
</evidence>
<accession>A0A1E3W7T6</accession>
<proteinExistence type="predicted"/>
<dbReference type="AlphaFoldDB" id="A0A1E3W7T6"/>
<keyword evidence="1" id="KW-1188">Viral release from host cell</keyword>
<evidence type="ECO:0000313" key="4">
    <source>
        <dbReference type="Proteomes" id="UP000095042"/>
    </source>
</evidence>